<reference evidence="4 5" key="1">
    <citation type="submission" date="2018-08" db="EMBL/GenBank/DDBJ databases">
        <title>Aphanomyces genome sequencing and annotation.</title>
        <authorList>
            <person name="Minardi D."/>
            <person name="Oidtmann B."/>
            <person name="Van Der Giezen M."/>
            <person name="Studholme D.J."/>
        </authorList>
    </citation>
    <scope>NUCLEOTIDE SEQUENCE [LARGE SCALE GENOMIC DNA]</scope>
    <source>
        <strain evidence="4 5">NJM0002</strain>
    </source>
</reference>
<name>A0A3R6V784_9STRA</name>
<evidence type="ECO:0000313" key="4">
    <source>
        <dbReference type="EMBL" id="RHY26733.1"/>
    </source>
</evidence>
<evidence type="ECO:0000256" key="3">
    <source>
        <dbReference type="SAM" id="SignalP"/>
    </source>
</evidence>
<keyword evidence="3" id="KW-0732">Signal</keyword>
<dbReference type="VEuPathDB" id="FungiDB:H310_09946"/>
<keyword evidence="5" id="KW-1185">Reference proteome</keyword>
<gene>
    <name evidence="4" type="ORF">DYB32_007337</name>
</gene>
<comment type="caution">
    <text evidence="4">The sequence shown here is derived from an EMBL/GenBank/DDBJ whole genome shotgun (WGS) entry which is preliminary data.</text>
</comment>
<accession>A0A3R6V784</accession>
<dbReference type="EMBL" id="QUSY01000923">
    <property type="protein sequence ID" value="RHY26733.1"/>
    <property type="molecule type" value="Genomic_DNA"/>
</dbReference>
<keyword evidence="2" id="KW-1133">Transmembrane helix</keyword>
<feature type="chain" id="PRO_5018785113" evidence="3">
    <location>
        <begin position="20"/>
        <end position="791"/>
    </location>
</feature>
<sequence length="791" mass="86884">MLCRVVAWLGVACLVGTSAQISGKNQVYCKKTPNRGDGESSGILTGSKCELDLLLVASAAGLGKDIKFYFQVNRTVPFVPVPVYDSISGRSTQLAEIESGSVGLVPVNFDITKIGRIDSITFQNSSLLVRKNFSEYGVETLLEPQKPVSVSIPGTYKALGWFRVTDSVTNSTNEYVAIRDGVEMKEVKAVEFRSIVYDEKTTYCWRTTNSSKFDGMTYDDQTFDSSCPITIAVANPRVANNLVPFSLAWTMKIVPNYVQNGGKGVYALGLSDEAANAASILHSTVHLCHVDDDAVCHIFSPKPYALSSPDLTGAFDAGCADFTAPGLELTKGQYVGFVHGVVAKADRSFLHVATYFGIKVDEKHAKAPDAVAQVVNKTYCWKVFAPASARNVSTLSALGGYSVDDSCPMALKLNLSTQTTTNTSLVVLPQVTLSPVKPSVVTLAMLPEGYAISLATLTVCRSNETCGPFAPPLPASAPLDYPVVDVKAVSPTAFDPATLVFREAGSYNVFFIATVDVGKGVRLDVSVMSTIQVQDAVAPVNNTTLYIAIVGGVVGFLVLAVIIWCCVRRRRKARWDRHRLQRGVMSFKENQTSTRVHSSIPMVNQRGGITEVPRLYDEADAGANPKLDLAVSHYMYNQDARRVDEYPRRVTSQYDPRSSLEYDTPPPRDEGVHLGYDDYQPHHRDPRQPNHHDYQDKRRRHGGEAPPRRANSARQPDDFRDRQLVLRDEYQPDLPDPTHRKLALKAHAHNDVGDDDYLYDTNMSPSSIRNNYGGYDMSFGASSTDDRAHFR</sequence>
<organism evidence="4 5">
    <name type="scientific">Aphanomyces invadans</name>
    <dbReference type="NCBI Taxonomy" id="157072"/>
    <lineage>
        <taxon>Eukaryota</taxon>
        <taxon>Sar</taxon>
        <taxon>Stramenopiles</taxon>
        <taxon>Oomycota</taxon>
        <taxon>Saprolegniomycetes</taxon>
        <taxon>Saprolegniales</taxon>
        <taxon>Verrucalvaceae</taxon>
        <taxon>Aphanomyces</taxon>
    </lineage>
</organism>
<protein>
    <submittedName>
        <fullName evidence="4">Uncharacterized protein</fullName>
    </submittedName>
</protein>
<proteinExistence type="predicted"/>
<evidence type="ECO:0000256" key="2">
    <source>
        <dbReference type="SAM" id="Phobius"/>
    </source>
</evidence>
<feature type="signal peptide" evidence="3">
    <location>
        <begin position="1"/>
        <end position="19"/>
    </location>
</feature>
<evidence type="ECO:0000256" key="1">
    <source>
        <dbReference type="SAM" id="MobiDB-lite"/>
    </source>
</evidence>
<feature type="region of interest" description="Disordered" evidence="1">
    <location>
        <begin position="644"/>
        <end position="719"/>
    </location>
</feature>
<dbReference type="AlphaFoldDB" id="A0A3R6V784"/>
<keyword evidence="2" id="KW-0812">Transmembrane</keyword>
<feature type="transmembrane region" description="Helical" evidence="2">
    <location>
        <begin position="545"/>
        <end position="567"/>
    </location>
</feature>
<evidence type="ECO:0000313" key="5">
    <source>
        <dbReference type="Proteomes" id="UP000285060"/>
    </source>
</evidence>
<dbReference type="Proteomes" id="UP000285060">
    <property type="component" value="Unassembled WGS sequence"/>
</dbReference>
<keyword evidence="2" id="KW-0472">Membrane</keyword>
<feature type="compositionally biased region" description="Basic and acidic residues" evidence="1">
    <location>
        <begin position="666"/>
        <end position="707"/>
    </location>
</feature>